<name>A0ABT7M336_9CYAN</name>
<dbReference type="InterPro" id="IPR007712">
    <property type="entry name" value="RelE/ParE_toxin"/>
</dbReference>
<evidence type="ECO:0000256" key="1">
    <source>
        <dbReference type="ARBA" id="ARBA00022649"/>
    </source>
</evidence>
<keyword evidence="3" id="KW-1185">Reference proteome</keyword>
<sequence>MNINFVPQARDEFLDAISYYEDAHAGLGYRFKDEVNRCVLWLSEHHELYRMRSGGYRRINLRIFPYYIPFVLRNDTLWVLAIAHCSRKPNYWITRDSKS</sequence>
<dbReference type="RefSeq" id="WP_285964260.1">
    <property type="nucleotide sequence ID" value="NZ_JASVEJ010000031.1"/>
</dbReference>
<evidence type="ECO:0000313" key="3">
    <source>
        <dbReference type="Proteomes" id="UP001230986"/>
    </source>
</evidence>
<dbReference type="InterPro" id="IPR035093">
    <property type="entry name" value="RelE/ParE_toxin_dom_sf"/>
</dbReference>
<organism evidence="2 3">
    <name type="scientific">Geitlerinema calcuttense NRMC-F 0142</name>
    <dbReference type="NCBI Taxonomy" id="2922238"/>
    <lineage>
        <taxon>Bacteria</taxon>
        <taxon>Bacillati</taxon>
        <taxon>Cyanobacteriota</taxon>
        <taxon>Cyanophyceae</taxon>
        <taxon>Geitlerinematales</taxon>
        <taxon>Geitlerinemataceae</taxon>
        <taxon>Geitlerinema</taxon>
    </lineage>
</organism>
<dbReference type="Pfam" id="PF05016">
    <property type="entry name" value="ParE_toxin"/>
    <property type="match status" value="1"/>
</dbReference>
<accession>A0ABT7M336</accession>
<gene>
    <name evidence="2" type="ORF">QQ055_08345</name>
</gene>
<comment type="caution">
    <text evidence="2">The sequence shown here is derived from an EMBL/GenBank/DDBJ whole genome shotgun (WGS) entry which is preliminary data.</text>
</comment>
<dbReference type="Proteomes" id="UP001230986">
    <property type="component" value="Unassembled WGS sequence"/>
</dbReference>
<keyword evidence="1" id="KW-1277">Toxin-antitoxin system</keyword>
<protein>
    <submittedName>
        <fullName evidence="2">Type II toxin-antitoxin system RelE/ParE family toxin</fullName>
    </submittedName>
</protein>
<dbReference type="Gene3D" id="3.30.2310.20">
    <property type="entry name" value="RelE-like"/>
    <property type="match status" value="1"/>
</dbReference>
<proteinExistence type="predicted"/>
<reference evidence="2 3" key="1">
    <citation type="submission" date="2023-06" db="EMBL/GenBank/DDBJ databases">
        <title>Whole genome sequence of Oscillatoria calcuttensis NRMC-F 0142.</title>
        <authorList>
            <person name="Shakena Fathima T."/>
            <person name="Muralitharan G."/>
            <person name="Thajuddin N."/>
        </authorList>
    </citation>
    <scope>NUCLEOTIDE SEQUENCE [LARGE SCALE GENOMIC DNA]</scope>
    <source>
        <strain evidence="2 3">NRMC-F 0142</strain>
    </source>
</reference>
<evidence type="ECO:0000313" key="2">
    <source>
        <dbReference type="EMBL" id="MDL5057466.1"/>
    </source>
</evidence>
<dbReference type="EMBL" id="JASVEJ010000031">
    <property type="protein sequence ID" value="MDL5057466.1"/>
    <property type="molecule type" value="Genomic_DNA"/>
</dbReference>